<dbReference type="EMBL" id="JBBCAQ010000002">
    <property type="protein sequence ID" value="KAK7605586.1"/>
    <property type="molecule type" value="Genomic_DNA"/>
</dbReference>
<reference evidence="1 2" key="1">
    <citation type="submission" date="2024-03" db="EMBL/GenBank/DDBJ databases">
        <title>Adaptation during the transition from Ophiocordyceps entomopathogen to insect associate is accompanied by gene loss and intensified selection.</title>
        <authorList>
            <person name="Ward C.M."/>
            <person name="Onetto C.A."/>
            <person name="Borneman A.R."/>
        </authorList>
    </citation>
    <scope>NUCLEOTIDE SEQUENCE [LARGE SCALE GENOMIC DNA]</scope>
    <source>
        <strain evidence="1">AWRI1</strain>
        <tissue evidence="1">Single Adult Female</tissue>
    </source>
</reference>
<dbReference type="Proteomes" id="UP001367676">
    <property type="component" value="Unassembled WGS sequence"/>
</dbReference>
<evidence type="ECO:0000313" key="2">
    <source>
        <dbReference type="Proteomes" id="UP001367676"/>
    </source>
</evidence>
<name>A0AAN9YAS3_9HEMI</name>
<comment type="caution">
    <text evidence="1">The sequence shown here is derived from an EMBL/GenBank/DDBJ whole genome shotgun (WGS) entry which is preliminary data.</text>
</comment>
<dbReference type="AlphaFoldDB" id="A0AAN9YAS3"/>
<evidence type="ECO:0000313" key="1">
    <source>
        <dbReference type="EMBL" id="KAK7605586.1"/>
    </source>
</evidence>
<sequence length="152" mass="17215">MAIRDGLANELRKKRKRLNVKRTSTGTGTRSVLLTLRITAAAPIPTRRLLYSIAVYVYVHSVRRQLGTLSDEFQFSKKLPSTTNAYSIFVTARFPKTHYVTCTNQPDSVVPALLRESSSASKGDRGTSEKIEKKFRYRKQLAPLIWALEKGR</sequence>
<keyword evidence="2" id="KW-1185">Reference proteome</keyword>
<proteinExistence type="predicted"/>
<organism evidence="1 2">
    <name type="scientific">Parthenolecanium corni</name>
    <dbReference type="NCBI Taxonomy" id="536013"/>
    <lineage>
        <taxon>Eukaryota</taxon>
        <taxon>Metazoa</taxon>
        <taxon>Ecdysozoa</taxon>
        <taxon>Arthropoda</taxon>
        <taxon>Hexapoda</taxon>
        <taxon>Insecta</taxon>
        <taxon>Pterygota</taxon>
        <taxon>Neoptera</taxon>
        <taxon>Paraneoptera</taxon>
        <taxon>Hemiptera</taxon>
        <taxon>Sternorrhyncha</taxon>
        <taxon>Coccoidea</taxon>
        <taxon>Coccidae</taxon>
        <taxon>Parthenolecanium</taxon>
    </lineage>
</organism>
<protein>
    <submittedName>
        <fullName evidence="1">Uncharacterized protein</fullName>
    </submittedName>
</protein>
<accession>A0AAN9YAS3</accession>
<gene>
    <name evidence="1" type="ORF">V9T40_007444</name>
</gene>